<name>A0A6G5XGE4_LOCMI</name>
<dbReference type="SUPFAM" id="SSF53756">
    <property type="entry name" value="UDP-Glycosyltransferase/glycogen phosphorylase"/>
    <property type="match status" value="1"/>
</dbReference>
<dbReference type="InterPro" id="IPR050271">
    <property type="entry name" value="UDP-glycosyltransferase"/>
</dbReference>
<keyword evidence="2" id="KW-0328">Glycosyltransferase</keyword>
<dbReference type="AlphaFoldDB" id="A0A6G5XGE4"/>
<sequence length="521" mass="59917">MLVGSAVSVLVLVLALVGACSAANILLIAPTPSFSHQLPFHTVSKALLQRGHRVTLMTTDSLKISHENYTEIDLSASHNHMRAEYDFVKKYEEPPTQSVTLMRDIGYAVIDMQLNEPSVQKFIRSGETFDLAILEGLAYMSCYGLLHKMGSPPVVKLLTMTAPSSVYYNFGSPMNPAYMPDMWLGYSDRMNFWQRLYNTYFYLRLMYMWYYEVLPMQEELMRKHFGPDVPSAYEADRNVSLLITANHFVLEYPRPHLPNIIEITGIHVATEPKPLPKDIKKFLDEAEEGVIYFSLGSNVRSNAMPAWKRQAFIEAFRQLPQRVLWKKPYFKPGQSRVLAASMKYHNDIERVSLIKAHPKVRLFIMQGGLQSLNEAAYHGVPLLVIPFFSDQAHNAAKIQQSGIGVWLEYSDLTRDALLRDLRTLLHDNKYKENMKTLSTIFREHKADSVDRAVWWLEYVIRHKGAPHMRSAALDLHWWQRLLLDVIAFVLLVAIVSTYLLYLIGRRIVQFLSGFRLKLKSE</sequence>
<dbReference type="Pfam" id="PF00201">
    <property type="entry name" value="UDPGT"/>
    <property type="match status" value="1"/>
</dbReference>
<dbReference type="EMBL" id="MK577496">
    <property type="protein sequence ID" value="QGW35756.1"/>
    <property type="molecule type" value="mRNA"/>
</dbReference>
<dbReference type="InterPro" id="IPR002213">
    <property type="entry name" value="UDP_glucos_trans"/>
</dbReference>
<evidence type="ECO:0000256" key="1">
    <source>
        <dbReference type="ARBA" id="ARBA00009995"/>
    </source>
</evidence>
<feature type="chain" id="PRO_5026288695" evidence="5">
    <location>
        <begin position="23"/>
        <end position="521"/>
    </location>
</feature>
<evidence type="ECO:0000256" key="4">
    <source>
        <dbReference type="SAM" id="Phobius"/>
    </source>
</evidence>
<keyword evidence="3 6" id="KW-0808">Transferase</keyword>
<comment type="similarity">
    <text evidence="1">Belongs to the UDP-glycosyltransferase family.</text>
</comment>
<keyword evidence="4" id="KW-1133">Transmembrane helix</keyword>
<feature type="signal peptide" evidence="5">
    <location>
        <begin position="1"/>
        <end position="22"/>
    </location>
</feature>
<feature type="transmembrane region" description="Helical" evidence="4">
    <location>
        <begin position="477"/>
        <end position="503"/>
    </location>
</feature>
<protein>
    <submittedName>
        <fullName evidence="6">UDP-glucuronosyltransferase 1-2</fullName>
    </submittedName>
</protein>
<evidence type="ECO:0000256" key="3">
    <source>
        <dbReference type="ARBA" id="ARBA00022679"/>
    </source>
</evidence>
<keyword evidence="5" id="KW-0732">Signal</keyword>
<evidence type="ECO:0000313" key="6">
    <source>
        <dbReference type="EMBL" id="QGW35756.1"/>
    </source>
</evidence>
<dbReference type="CDD" id="cd03784">
    <property type="entry name" value="GT1_Gtf-like"/>
    <property type="match status" value="1"/>
</dbReference>
<dbReference type="GO" id="GO:0008194">
    <property type="term" value="F:UDP-glycosyltransferase activity"/>
    <property type="evidence" value="ECO:0007669"/>
    <property type="project" value="InterPro"/>
</dbReference>
<dbReference type="Gene3D" id="3.40.50.2000">
    <property type="entry name" value="Glycogen Phosphorylase B"/>
    <property type="match status" value="2"/>
</dbReference>
<evidence type="ECO:0000256" key="2">
    <source>
        <dbReference type="ARBA" id="ARBA00022676"/>
    </source>
</evidence>
<dbReference type="PANTHER" id="PTHR48043:SF159">
    <property type="entry name" value="EG:EG0003.4 PROTEIN-RELATED"/>
    <property type="match status" value="1"/>
</dbReference>
<reference evidence="6" key="1">
    <citation type="submission" date="2019-02" db="EMBL/GenBank/DDBJ databases">
        <title>The glycerate-3-kinase induces the remolding of cell-wall structure and composition to promote the virulence of fungus (Metarhizium acridum) to locusts.</title>
        <authorList>
            <person name="Tong X."/>
        </authorList>
    </citation>
    <scope>NUCLEOTIDE SEQUENCE</scope>
</reference>
<proteinExistence type="evidence at transcript level"/>
<dbReference type="PANTHER" id="PTHR48043">
    <property type="entry name" value="EG:EG0003.4 PROTEIN-RELATED"/>
    <property type="match status" value="1"/>
</dbReference>
<keyword evidence="4" id="KW-0812">Transmembrane</keyword>
<organism evidence="6">
    <name type="scientific">Locusta migratoria migratoria</name>
    <name type="common">Asiatic migratory locust</name>
    <dbReference type="NCBI Taxonomy" id="238695"/>
    <lineage>
        <taxon>Eukaryota</taxon>
        <taxon>Metazoa</taxon>
        <taxon>Ecdysozoa</taxon>
        <taxon>Arthropoda</taxon>
        <taxon>Hexapoda</taxon>
        <taxon>Insecta</taxon>
        <taxon>Pterygota</taxon>
        <taxon>Neoptera</taxon>
        <taxon>Polyneoptera</taxon>
        <taxon>Orthoptera</taxon>
        <taxon>Caelifera</taxon>
        <taxon>Acrididea</taxon>
        <taxon>Acridomorpha</taxon>
        <taxon>Acridoidea</taxon>
        <taxon>Acrididae</taxon>
        <taxon>Oedipodinae</taxon>
        <taxon>Locusta</taxon>
    </lineage>
</organism>
<keyword evidence="4" id="KW-0472">Membrane</keyword>
<evidence type="ECO:0000256" key="5">
    <source>
        <dbReference type="SAM" id="SignalP"/>
    </source>
</evidence>
<accession>A0A6G5XGE4</accession>
<dbReference type="FunFam" id="3.40.50.2000:FF:000050">
    <property type="entry name" value="UDP-glucuronosyltransferase"/>
    <property type="match status" value="1"/>
</dbReference>